<proteinExistence type="predicted"/>
<reference evidence="1 2" key="1">
    <citation type="journal article" date="2022" name="New Phytol.">
        <title>Ecological generalism drives hyperdiversity of secondary metabolite gene clusters in xylarialean endophytes.</title>
        <authorList>
            <person name="Franco M.E.E."/>
            <person name="Wisecaver J.H."/>
            <person name="Arnold A.E."/>
            <person name="Ju Y.M."/>
            <person name="Slot J.C."/>
            <person name="Ahrendt S."/>
            <person name="Moore L.P."/>
            <person name="Eastman K.E."/>
            <person name="Scott K."/>
            <person name="Konkel Z."/>
            <person name="Mondo S.J."/>
            <person name="Kuo A."/>
            <person name="Hayes R.D."/>
            <person name="Haridas S."/>
            <person name="Andreopoulos B."/>
            <person name="Riley R."/>
            <person name="LaButti K."/>
            <person name="Pangilinan J."/>
            <person name="Lipzen A."/>
            <person name="Amirebrahimi M."/>
            <person name="Yan J."/>
            <person name="Adam C."/>
            <person name="Keymanesh K."/>
            <person name="Ng V."/>
            <person name="Louie K."/>
            <person name="Northen T."/>
            <person name="Drula E."/>
            <person name="Henrissat B."/>
            <person name="Hsieh H.M."/>
            <person name="Youens-Clark K."/>
            <person name="Lutzoni F."/>
            <person name="Miadlikowska J."/>
            <person name="Eastwood D.C."/>
            <person name="Hamelin R.C."/>
            <person name="Grigoriev I.V."/>
            <person name="U'Ren J.M."/>
        </authorList>
    </citation>
    <scope>NUCLEOTIDE SEQUENCE [LARGE SCALE GENOMIC DNA]</scope>
    <source>
        <strain evidence="1 2">CBS 119005</strain>
    </source>
</reference>
<evidence type="ECO:0000313" key="1">
    <source>
        <dbReference type="EMBL" id="KAI4859401.1"/>
    </source>
</evidence>
<accession>A0ACB9YJ19</accession>
<evidence type="ECO:0000313" key="2">
    <source>
        <dbReference type="Proteomes" id="UP001497700"/>
    </source>
</evidence>
<protein>
    <submittedName>
        <fullName evidence="1">Uncharacterized protein</fullName>
    </submittedName>
</protein>
<sequence length="297" mass="33948">MELDHTSPGRGGNPQPLTQLEIYDKPWKYIGYKGFARYMSSDDDSFTLRRFDRIHCRVLLVLQNRIVTLEKKLDTVDARLSERDAADIDNGRLCRETSEREALLKEIHKEIMEYDELLVRFLQLKGRQNPPGIVVRNLKTWLRNANDPIHPEEIEFLDAPDLISFSEMRKSSARLFLEGKLLHPTKALWGLVSHKSQPDSAADEHTIEWDDDAVSRLANTGVFLVTLVMLIVPLWILALVTSQLWRLGIITLFLLCFVSVLTWATLARPFEVLAAAAGYSAVLVVFLQFRAGQQISY</sequence>
<organism evidence="1 2">
    <name type="scientific">Hypoxylon rubiginosum</name>
    <dbReference type="NCBI Taxonomy" id="110542"/>
    <lineage>
        <taxon>Eukaryota</taxon>
        <taxon>Fungi</taxon>
        <taxon>Dikarya</taxon>
        <taxon>Ascomycota</taxon>
        <taxon>Pezizomycotina</taxon>
        <taxon>Sordariomycetes</taxon>
        <taxon>Xylariomycetidae</taxon>
        <taxon>Xylariales</taxon>
        <taxon>Hypoxylaceae</taxon>
        <taxon>Hypoxylon</taxon>
    </lineage>
</organism>
<keyword evidence="2" id="KW-1185">Reference proteome</keyword>
<gene>
    <name evidence="1" type="ORF">F4820DRAFT_439871</name>
</gene>
<name>A0ACB9YJ19_9PEZI</name>
<comment type="caution">
    <text evidence="1">The sequence shown here is derived from an EMBL/GenBank/DDBJ whole genome shotgun (WGS) entry which is preliminary data.</text>
</comment>
<dbReference type="Proteomes" id="UP001497700">
    <property type="component" value="Unassembled WGS sequence"/>
</dbReference>
<dbReference type="EMBL" id="MU393636">
    <property type="protein sequence ID" value="KAI4859401.1"/>
    <property type="molecule type" value="Genomic_DNA"/>
</dbReference>